<accession>A0A8T9ZW56</accession>
<dbReference type="PANTHER" id="PTHR11432:SF3">
    <property type="entry name" value="NADH-UBIQUINONE OXIDOREDUCTASE CHAIN 1"/>
    <property type="match status" value="1"/>
</dbReference>
<dbReference type="InterPro" id="IPR001694">
    <property type="entry name" value="NADH_UbQ_OxRdtase_su1/FPO"/>
</dbReference>
<keyword evidence="12" id="KW-0520">NAD</keyword>
<dbReference type="HAMAP" id="MF_01350">
    <property type="entry name" value="NDH1_NuoH"/>
    <property type="match status" value="1"/>
</dbReference>
<geneLocation type="mitochondrion" evidence="15"/>
<evidence type="ECO:0000256" key="4">
    <source>
        <dbReference type="ARBA" id="ARBA00021009"/>
    </source>
</evidence>
<comment type="catalytic activity">
    <reaction evidence="13">
        <text>a ubiquinone + NADH + 5 H(+)(in) = a ubiquinol + NAD(+) + 4 H(+)(out)</text>
        <dbReference type="Rhea" id="RHEA:29091"/>
        <dbReference type="Rhea" id="RHEA-COMP:9565"/>
        <dbReference type="Rhea" id="RHEA-COMP:9566"/>
        <dbReference type="ChEBI" id="CHEBI:15378"/>
        <dbReference type="ChEBI" id="CHEBI:16389"/>
        <dbReference type="ChEBI" id="CHEBI:17976"/>
        <dbReference type="ChEBI" id="CHEBI:57540"/>
        <dbReference type="ChEBI" id="CHEBI:57945"/>
        <dbReference type="EC" id="7.1.1.2"/>
    </reaction>
</comment>
<evidence type="ECO:0000256" key="5">
    <source>
        <dbReference type="ARBA" id="ARBA00022448"/>
    </source>
</evidence>
<keyword evidence="5" id="KW-0813">Transport</keyword>
<keyword evidence="8 14" id="KW-1133">Transmembrane helix</keyword>
<keyword evidence="10 13" id="KW-0496">Mitochondrion</keyword>
<feature type="transmembrane region" description="Helical" evidence="14">
    <location>
        <begin position="252"/>
        <end position="272"/>
    </location>
</feature>
<keyword evidence="11 14" id="KW-0472">Membrane</keyword>
<dbReference type="InterPro" id="IPR018086">
    <property type="entry name" value="NADH_UbQ_OxRdtase_su1_CS"/>
</dbReference>
<dbReference type="GO" id="GO:0008137">
    <property type="term" value="F:NADH dehydrogenase (ubiquinone) activity"/>
    <property type="evidence" value="ECO:0007669"/>
    <property type="project" value="UniProtKB-EC"/>
</dbReference>
<keyword evidence="6 12" id="KW-0812">Transmembrane</keyword>
<keyword evidence="9 13" id="KW-0830">Ubiquinone</keyword>
<evidence type="ECO:0000256" key="1">
    <source>
        <dbReference type="ARBA" id="ARBA00003257"/>
    </source>
</evidence>
<dbReference type="GO" id="GO:0003954">
    <property type="term" value="F:NADH dehydrogenase activity"/>
    <property type="evidence" value="ECO:0007669"/>
    <property type="project" value="TreeGrafter"/>
</dbReference>
<dbReference type="PROSITE" id="PS00668">
    <property type="entry name" value="COMPLEX1_ND1_2"/>
    <property type="match status" value="1"/>
</dbReference>
<comment type="similarity">
    <text evidence="3 12">Belongs to the complex I subunit 1 family.</text>
</comment>
<dbReference type="PANTHER" id="PTHR11432">
    <property type="entry name" value="NADH DEHYDROGENASE SUBUNIT 1"/>
    <property type="match status" value="1"/>
</dbReference>
<feature type="transmembrane region" description="Helical" evidence="14">
    <location>
        <begin position="142"/>
        <end position="162"/>
    </location>
</feature>
<feature type="transmembrane region" description="Helical" evidence="14">
    <location>
        <begin position="168"/>
        <end position="188"/>
    </location>
</feature>
<evidence type="ECO:0000256" key="14">
    <source>
        <dbReference type="SAM" id="Phobius"/>
    </source>
</evidence>
<evidence type="ECO:0000256" key="10">
    <source>
        <dbReference type="ARBA" id="ARBA00023128"/>
    </source>
</evidence>
<reference evidence="15" key="1">
    <citation type="journal article" date="2022" name="Cladistics">
        <title>Diversification of the phytophagous lineages of true bugs (Insecta: Hemiptera: Heteroptera) shortly after that of the flowering plants.</title>
        <authorList>
            <person name="Ye F."/>
            <person name="Kment P."/>
            <person name="Redei D."/>
            <person name="Luo J.Y."/>
            <person name="Wang Y.H."/>
            <person name="Kuechler S.M."/>
            <person name="Zhang W.W."/>
            <person name="Chen P.P."/>
            <person name="Wu H.Y."/>
            <person name="Wu Y.Z."/>
            <person name="Sun X.Y."/>
            <person name="Ding L."/>
            <person name="Wang Y.R."/>
            <person name="Xie Q."/>
        </authorList>
    </citation>
    <scope>NUCLEOTIDE SEQUENCE</scope>
</reference>
<evidence type="ECO:0000256" key="8">
    <source>
        <dbReference type="ARBA" id="ARBA00022989"/>
    </source>
</evidence>
<dbReference type="EMBL" id="MW619641">
    <property type="protein sequence ID" value="UPL65246.1"/>
    <property type="molecule type" value="Genomic_DNA"/>
</dbReference>
<dbReference type="AlphaFoldDB" id="A0A8T9ZW56"/>
<evidence type="ECO:0000256" key="2">
    <source>
        <dbReference type="ARBA" id="ARBA00004448"/>
    </source>
</evidence>
<comment type="subcellular location">
    <subcellularLocation>
        <location evidence="2 12">Mitochondrion inner membrane</location>
        <topology evidence="2 12">Multi-pass membrane protein</topology>
    </subcellularLocation>
</comment>
<evidence type="ECO:0000256" key="13">
    <source>
        <dbReference type="RuleBase" id="RU000473"/>
    </source>
</evidence>
<feature type="transmembrane region" description="Helical" evidence="14">
    <location>
        <begin position="70"/>
        <end position="91"/>
    </location>
</feature>
<dbReference type="Pfam" id="PF00146">
    <property type="entry name" value="NADHdh"/>
    <property type="match status" value="1"/>
</dbReference>
<keyword evidence="7" id="KW-0999">Mitochondrion inner membrane</keyword>
<evidence type="ECO:0000256" key="3">
    <source>
        <dbReference type="ARBA" id="ARBA00010535"/>
    </source>
</evidence>
<sequence length="310" mass="36169">MVMLMFNYVVLILMVLVSSGFVVLLERKVLGYIQLRKGPNKVGLFGLFQPFADGLKLFFKESTLPFMSNFFIYLISPMFMLLLSFIMWCLYPQVSNIYGFMYGMMFFLCCTGLGVYGVMLSGWSSNSKYALLGGLRAVAQTISYEVSMALIILCLFLFIYSFNLTFFLIYQLSIWFIMFSFPLWLCWLSSSLAETNRAPFDFAEGESELVSGFNVEYSGVSFALIFLSEYMNIIFMSLLSVIMFLGGDFSSFMFYIKLSLLIFWFVWVRSVLPRFRYDKLMYLTWKIFLPVSLYYFSFYSMLLLYMLCNI</sequence>
<feature type="transmembrane region" description="Helical" evidence="14">
    <location>
        <begin position="222"/>
        <end position="246"/>
    </location>
</feature>
<dbReference type="PROSITE" id="PS00667">
    <property type="entry name" value="COMPLEX1_ND1_1"/>
    <property type="match status" value="1"/>
</dbReference>
<evidence type="ECO:0000256" key="12">
    <source>
        <dbReference type="RuleBase" id="RU000471"/>
    </source>
</evidence>
<feature type="transmembrane region" description="Helical" evidence="14">
    <location>
        <begin position="6"/>
        <end position="25"/>
    </location>
</feature>
<evidence type="ECO:0000256" key="6">
    <source>
        <dbReference type="ARBA" id="ARBA00022692"/>
    </source>
</evidence>
<comment type="function">
    <text evidence="1">Core subunit of the mitochondrial membrane respiratory chain NADH dehydrogenase (Complex I) that is believed to belong to the minimal assembly required for catalysis. Complex I functions in the transfer of electrons from NADH to the respiratory chain. The immediate electron acceptor for the enzyme is believed to be ubiquinone.</text>
</comment>
<proteinExistence type="inferred from homology"/>
<evidence type="ECO:0000313" key="15">
    <source>
        <dbReference type="EMBL" id="UPL65246.1"/>
    </source>
</evidence>
<dbReference type="GO" id="GO:0005743">
    <property type="term" value="C:mitochondrial inner membrane"/>
    <property type="evidence" value="ECO:0007669"/>
    <property type="project" value="UniProtKB-SubCell"/>
</dbReference>
<evidence type="ECO:0000256" key="9">
    <source>
        <dbReference type="ARBA" id="ARBA00023075"/>
    </source>
</evidence>
<feature type="transmembrane region" description="Helical" evidence="14">
    <location>
        <begin position="97"/>
        <end position="121"/>
    </location>
</feature>
<dbReference type="GO" id="GO:0009060">
    <property type="term" value="P:aerobic respiration"/>
    <property type="evidence" value="ECO:0007669"/>
    <property type="project" value="TreeGrafter"/>
</dbReference>
<evidence type="ECO:0000256" key="7">
    <source>
        <dbReference type="ARBA" id="ARBA00022792"/>
    </source>
</evidence>
<feature type="transmembrane region" description="Helical" evidence="14">
    <location>
        <begin position="284"/>
        <end position="307"/>
    </location>
</feature>
<protein>
    <recommendedName>
        <fullName evidence="4 13">NADH-ubiquinone oxidoreductase chain 1</fullName>
        <ecNumber evidence="13">7.1.1.2</ecNumber>
    </recommendedName>
</protein>
<dbReference type="EC" id="7.1.1.2" evidence="13"/>
<organism evidence="15">
    <name type="scientific">Ectatops sp</name>
    <dbReference type="NCBI Taxonomy" id="2931290"/>
    <lineage>
        <taxon>Eukaryota</taxon>
        <taxon>Metazoa</taxon>
        <taxon>Ecdysozoa</taxon>
        <taxon>Arthropoda</taxon>
        <taxon>Hexapoda</taxon>
        <taxon>Insecta</taxon>
        <taxon>Pterygota</taxon>
        <taxon>Neoptera</taxon>
        <taxon>Paraneoptera</taxon>
        <taxon>Hemiptera</taxon>
        <taxon>Heteroptera</taxon>
        <taxon>Panheteroptera</taxon>
        <taxon>Pentatomomorpha</taxon>
        <taxon>Pyrrhocoroidea</taxon>
        <taxon>Pyrrhocoridae</taxon>
        <taxon>Ectatops</taxon>
    </lineage>
</organism>
<name>A0A8T9ZW56_9HEMI</name>
<evidence type="ECO:0000256" key="11">
    <source>
        <dbReference type="ARBA" id="ARBA00023136"/>
    </source>
</evidence>